<evidence type="ECO:0000313" key="1">
    <source>
        <dbReference type="EMBL" id="GIE73369.1"/>
    </source>
</evidence>
<dbReference type="InterPro" id="IPR036271">
    <property type="entry name" value="Tet_transcr_reg_TetR-rel_C_sf"/>
</dbReference>
<organism evidence="1 2">
    <name type="scientific">Actinoplanes palleronii</name>
    <dbReference type="NCBI Taxonomy" id="113570"/>
    <lineage>
        <taxon>Bacteria</taxon>
        <taxon>Bacillati</taxon>
        <taxon>Actinomycetota</taxon>
        <taxon>Actinomycetes</taxon>
        <taxon>Micromonosporales</taxon>
        <taxon>Micromonosporaceae</taxon>
        <taxon>Actinoplanes</taxon>
    </lineage>
</organism>
<proteinExistence type="predicted"/>
<dbReference type="Proteomes" id="UP000624709">
    <property type="component" value="Unassembled WGS sequence"/>
</dbReference>
<protein>
    <submittedName>
        <fullName evidence="1">Uncharacterized protein</fullName>
    </submittedName>
</protein>
<reference evidence="1 2" key="1">
    <citation type="submission" date="2021-01" db="EMBL/GenBank/DDBJ databases">
        <title>Whole genome shotgun sequence of Actinoplanes palleronii NBRC 14916.</title>
        <authorList>
            <person name="Komaki H."/>
            <person name="Tamura T."/>
        </authorList>
    </citation>
    <scope>NUCLEOTIDE SEQUENCE [LARGE SCALE GENOMIC DNA]</scope>
    <source>
        <strain evidence="1 2">NBRC 14916</strain>
    </source>
</reference>
<name>A0ABQ4BRS5_9ACTN</name>
<dbReference type="Gene3D" id="1.10.357.10">
    <property type="entry name" value="Tetracycline Repressor, domain 2"/>
    <property type="match status" value="1"/>
</dbReference>
<comment type="caution">
    <text evidence="1">The sequence shown here is derived from an EMBL/GenBank/DDBJ whole genome shotgun (WGS) entry which is preliminary data.</text>
</comment>
<keyword evidence="2" id="KW-1185">Reference proteome</keyword>
<dbReference type="SUPFAM" id="SSF48498">
    <property type="entry name" value="Tetracyclin repressor-like, C-terminal domain"/>
    <property type="match status" value="1"/>
</dbReference>
<accession>A0ABQ4BRS5</accession>
<dbReference type="RefSeq" id="WP_203830974.1">
    <property type="nucleotide sequence ID" value="NZ_BAAATY010000063.1"/>
</dbReference>
<dbReference type="EMBL" id="BOMS01000171">
    <property type="protein sequence ID" value="GIE73369.1"/>
    <property type="molecule type" value="Genomic_DNA"/>
</dbReference>
<evidence type="ECO:0000313" key="2">
    <source>
        <dbReference type="Proteomes" id="UP000624709"/>
    </source>
</evidence>
<gene>
    <name evidence="1" type="ORF">Apa02nite_094770</name>
</gene>
<sequence length="120" mass="13447">MIRAQVLADAVLRGRRFAAKPHCHFSPPPLRDRRSEPVRRSHRIAARAAPQQLHAAAPRRVRELELLTTRLERAAEQGDLAGYLVALNHGFSVQAGSGVTRTDLMRFVDQALRLWPGSPR</sequence>